<feature type="region of interest" description="Disordered" evidence="8">
    <location>
        <begin position="295"/>
        <end position="314"/>
    </location>
</feature>
<gene>
    <name evidence="10" type="ORF">JAAARDRAFT_150624</name>
</gene>
<dbReference type="PROSITE" id="PS50005">
    <property type="entry name" value="TPR"/>
    <property type="match status" value="1"/>
</dbReference>
<dbReference type="SUPFAM" id="SSF81383">
    <property type="entry name" value="F-box domain"/>
    <property type="match status" value="1"/>
</dbReference>
<evidence type="ECO:0000313" key="10">
    <source>
        <dbReference type="EMBL" id="KDQ61724.1"/>
    </source>
</evidence>
<dbReference type="SUPFAM" id="SSF116846">
    <property type="entry name" value="MIT domain"/>
    <property type="match status" value="1"/>
</dbReference>
<dbReference type="InParanoid" id="A0A067Q410"/>
<dbReference type="FunCoup" id="A0A067Q410">
    <property type="interactions" value="74"/>
</dbReference>
<reference evidence="11" key="1">
    <citation type="journal article" date="2014" name="Proc. Natl. Acad. Sci. U.S.A.">
        <title>Extensive sampling of basidiomycete genomes demonstrates inadequacy of the white-rot/brown-rot paradigm for wood decay fungi.</title>
        <authorList>
            <person name="Riley R."/>
            <person name="Salamov A.A."/>
            <person name="Brown D.W."/>
            <person name="Nagy L.G."/>
            <person name="Floudas D."/>
            <person name="Held B.W."/>
            <person name="Levasseur A."/>
            <person name="Lombard V."/>
            <person name="Morin E."/>
            <person name="Otillar R."/>
            <person name="Lindquist E.A."/>
            <person name="Sun H."/>
            <person name="LaButti K.M."/>
            <person name="Schmutz J."/>
            <person name="Jabbour D."/>
            <person name="Luo H."/>
            <person name="Baker S.E."/>
            <person name="Pisabarro A.G."/>
            <person name="Walton J.D."/>
            <person name="Blanchette R.A."/>
            <person name="Henrissat B."/>
            <person name="Martin F."/>
            <person name="Cullen D."/>
            <person name="Hibbett D.S."/>
            <person name="Grigoriev I.V."/>
        </authorList>
    </citation>
    <scope>NUCLEOTIDE SEQUENCE [LARGE SCALE GENOMIC DNA]</scope>
    <source>
        <strain evidence="11">MUCL 33604</strain>
    </source>
</reference>
<dbReference type="InterPro" id="IPR036047">
    <property type="entry name" value="F-box-like_dom_sf"/>
</dbReference>
<evidence type="ECO:0000256" key="5">
    <source>
        <dbReference type="ARBA" id="ARBA00022786"/>
    </source>
</evidence>
<evidence type="ECO:0000256" key="7">
    <source>
        <dbReference type="PROSITE-ProRule" id="PRU00339"/>
    </source>
</evidence>
<dbReference type="InterPro" id="IPR001810">
    <property type="entry name" value="F-box_dom"/>
</dbReference>
<evidence type="ECO:0000256" key="3">
    <source>
        <dbReference type="ARBA" id="ARBA00019775"/>
    </source>
</evidence>
<dbReference type="EMBL" id="KL197712">
    <property type="protein sequence ID" value="KDQ61724.1"/>
    <property type="molecule type" value="Genomic_DNA"/>
</dbReference>
<feature type="compositionally biased region" description="Basic residues" evidence="8">
    <location>
        <begin position="300"/>
        <end position="310"/>
    </location>
</feature>
<dbReference type="OrthoDB" id="2117972at2759"/>
<dbReference type="Proteomes" id="UP000027265">
    <property type="component" value="Unassembled WGS sequence"/>
</dbReference>
<dbReference type="InterPro" id="IPR045464">
    <property type="entry name" value="Hrt3/FBXO9_C"/>
</dbReference>
<dbReference type="GO" id="GO:0031146">
    <property type="term" value="P:SCF-dependent proteasomal ubiquitin-dependent protein catabolic process"/>
    <property type="evidence" value="ECO:0007669"/>
    <property type="project" value="TreeGrafter"/>
</dbReference>
<dbReference type="InterPro" id="IPR019734">
    <property type="entry name" value="TPR_rpt"/>
</dbReference>
<protein>
    <recommendedName>
        <fullName evidence="3">F-box only protein 9</fullName>
    </recommendedName>
</protein>
<dbReference type="Gene3D" id="1.20.1280.50">
    <property type="match status" value="1"/>
</dbReference>
<dbReference type="Pfam" id="PF19270">
    <property type="entry name" value="FBO_C"/>
    <property type="match status" value="1"/>
</dbReference>
<organism evidence="10 11">
    <name type="scientific">Jaapia argillacea MUCL 33604</name>
    <dbReference type="NCBI Taxonomy" id="933084"/>
    <lineage>
        <taxon>Eukaryota</taxon>
        <taxon>Fungi</taxon>
        <taxon>Dikarya</taxon>
        <taxon>Basidiomycota</taxon>
        <taxon>Agaricomycotina</taxon>
        <taxon>Agaricomycetes</taxon>
        <taxon>Agaricomycetidae</taxon>
        <taxon>Jaapiales</taxon>
        <taxon>Jaapiaceae</taxon>
        <taxon>Jaapia</taxon>
    </lineage>
</organism>
<evidence type="ECO:0000256" key="4">
    <source>
        <dbReference type="ARBA" id="ARBA00022490"/>
    </source>
</evidence>
<dbReference type="GO" id="GO:0019005">
    <property type="term" value="C:SCF ubiquitin ligase complex"/>
    <property type="evidence" value="ECO:0007669"/>
    <property type="project" value="TreeGrafter"/>
</dbReference>
<feature type="domain" description="F-box" evidence="9">
    <location>
        <begin position="117"/>
        <end position="163"/>
    </location>
</feature>
<proteinExistence type="predicted"/>
<dbReference type="UniPathway" id="UPA00143"/>
<evidence type="ECO:0000256" key="1">
    <source>
        <dbReference type="ARBA" id="ARBA00004496"/>
    </source>
</evidence>
<keyword evidence="11" id="KW-1185">Reference proteome</keyword>
<keyword evidence="5" id="KW-0833">Ubl conjugation pathway</keyword>
<evidence type="ECO:0000256" key="8">
    <source>
        <dbReference type="SAM" id="MobiDB-lite"/>
    </source>
</evidence>
<sequence>MTTIPPTLASAIQIYARAVQYEQQGQLDEATKLYRQAFRMDSNVNRAYDRAEKAGQIKAVAAQAQVPPLGKGHHKVPTILPIKTRANADSLITGTLATILSSFPPSVDFEPEDEKEKVHLKKIPDEVLVGILRCLDYVGVERFAGVCKKGRLVSLDSAIWRDFVQTIYKPPQIPDEVYLDGVVEDYMYDYRRVFVEQPRIRFDGVYIAVCHYVRRGLSQDAWVNISHLITYHRYLRFFPNGQVLSLLANEEMEPQQVIPLLKPSLRKKGFSIGSWALSGTTVYITDLVDPSSLPPLPSHSHSHSHHHNHIHNTDRERRTLRYVFQMTLTLRSRPMGRWNKLEINAYETVDIEDGEVCALPLKHERPFWFSKVRSWAGV</sequence>
<keyword evidence="4" id="KW-0963">Cytoplasm</keyword>
<dbReference type="STRING" id="933084.A0A067Q410"/>
<dbReference type="GO" id="GO:0016567">
    <property type="term" value="P:protein ubiquitination"/>
    <property type="evidence" value="ECO:0007669"/>
    <property type="project" value="UniProtKB-UniPathway"/>
</dbReference>
<feature type="repeat" description="TPR" evidence="7">
    <location>
        <begin position="11"/>
        <end position="44"/>
    </location>
</feature>
<evidence type="ECO:0000256" key="6">
    <source>
        <dbReference type="ARBA" id="ARBA00022803"/>
    </source>
</evidence>
<dbReference type="AlphaFoldDB" id="A0A067Q410"/>
<evidence type="ECO:0000259" key="9">
    <source>
        <dbReference type="PROSITE" id="PS50181"/>
    </source>
</evidence>
<comment type="pathway">
    <text evidence="2">Protein modification; protein ubiquitination.</text>
</comment>
<dbReference type="InterPro" id="IPR036181">
    <property type="entry name" value="MIT_dom_sf"/>
</dbReference>
<dbReference type="GO" id="GO:0005737">
    <property type="term" value="C:cytoplasm"/>
    <property type="evidence" value="ECO:0007669"/>
    <property type="project" value="UniProtKB-SubCell"/>
</dbReference>
<keyword evidence="6 7" id="KW-0802">TPR repeat</keyword>
<accession>A0A067Q410</accession>
<comment type="subcellular location">
    <subcellularLocation>
        <location evidence="1">Cytoplasm</location>
    </subcellularLocation>
</comment>
<dbReference type="PROSITE" id="PS50181">
    <property type="entry name" value="FBOX"/>
    <property type="match status" value="1"/>
</dbReference>
<evidence type="ECO:0000256" key="2">
    <source>
        <dbReference type="ARBA" id="ARBA00004906"/>
    </source>
</evidence>
<evidence type="ECO:0000313" key="11">
    <source>
        <dbReference type="Proteomes" id="UP000027265"/>
    </source>
</evidence>
<name>A0A067Q410_9AGAM</name>
<dbReference type="HOGENOM" id="CLU_017706_2_0_1"/>
<dbReference type="PANTHER" id="PTHR12874:SF9">
    <property type="entry name" value="F-BOX ONLY PROTEIN 48"/>
    <property type="match status" value="1"/>
</dbReference>
<dbReference type="PANTHER" id="PTHR12874">
    <property type="entry name" value="F-BOX ONLY PROTEIN 48-RELATED"/>
    <property type="match status" value="1"/>
</dbReference>